<protein>
    <recommendedName>
        <fullName evidence="3">Transposase DDE domain-containing protein</fullName>
    </recommendedName>
</protein>
<evidence type="ECO:0000313" key="1">
    <source>
        <dbReference type="EMBL" id="TQN52260.1"/>
    </source>
</evidence>
<evidence type="ECO:0000313" key="2">
    <source>
        <dbReference type="Proteomes" id="UP000315403"/>
    </source>
</evidence>
<comment type="caution">
    <text evidence="1">The sequence shown here is derived from an EMBL/GenBank/DDBJ whole genome shotgun (WGS) entry which is preliminary data.</text>
</comment>
<evidence type="ECO:0008006" key="3">
    <source>
        <dbReference type="Google" id="ProtNLM"/>
    </source>
</evidence>
<dbReference type="EMBL" id="SZUV01000001">
    <property type="protein sequence ID" value="TQN52260.1"/>
    <property type="molecule type" value="Genomic_DNA"/>
</dbReference>
<sequence>MAIAARLARTWPMARIRLPPICSMSAKTCSTRARTLAMLWFRRCWHSERGWLRLPGYPQRSHHQPPLLLSAIYRSTKHAGQTQIYLTPMHAAHKKVERGIENIRRRLRMVRQTAEQYIGRSHWTLLVSYITAQITQKLWTPPGGLSSPWRAVTAFSRLM</sequence>
<organism evidence="1 2">
    <name type="scientific">Acidithiobacillus thiooxidans ATCC 19377</name>
    <dbReference type="NCBI Taxonomy" id="637390"/>
    <lineage>
        <taxon>Bacteria</taxon>
        <taxon>Pseudomonadati</taxon>
        <taxon>Pseudomonadota</taxon>
        <taxon>Acidithiobacillia</taxon>
        <taxon>Acidithiobacillales</taxon>
        <taxon>Acidithiobacillaceae</taxon>
        <taxon>Acidithiobacillus</taxon>
    </lineage>
</organism>
<dbReference type="Proteomes" id="UP000315403">
    <property type="component" value="Unassembled WGS sequence"/>
</dbReference>
<proteinExistence type="predicted"/>
<accession>A0A543Q7F9</accession>
<reference evidence="1 2" key="1">
    <citation type="submission" date="2019-03" db="EMBL/GenBank/DDBJ databases">
        <title>New insights into Acidothiobacillus thiooxidans sulfur metabolism through coupled gene expression, solution geochemistry, microscopy and spectroscopy analyses.</title>
        <authorList>
            <person name="Camacho D."/>
            <person name="Frazao R."/>
            <person name="Fouillen A."/>
            <person name="Nanci A."/>
            <person name="Lang B.F."/>
            <person name="Apte S.C."/>
            <person name="Baron C."/>
            <person name="Warren L.A."/>
        </authorList>
    </citation>
    <scope>NUCLEOTIDE SEQUENCE [LARGE SCALE GENOMIC DNA]</scope>
    <source>
        <strain evidence="1 2">ATCC 19377</strain>
    </source>
</reference>
<gene>
    <name evidence="1" type="ORF">DLNHIDIE_02148</name>
</gene>
<dbReference type="AlphaFoldDB" id="A0A543Q7F9"/>
<name>A0A543Q7F9_ACITH</name>